<feature type="non-terminal residue" evidence="2">
    <location>
        <position position="293"/>
    </location>
</feature>
<feature type="region of interest" description="Disordered" evidence="1">
    <location>
        <begin position="143"/>
        <end position="169"/>
    </location>
</feature>
<dbReference type="Proteomes" id="UP000054359">
    <property type="component" value="Unassembled WGS sequence"/>
</dbReference>
<evidence type="ECO:0000256" key="1">
    <source>
        <dbReference type="SAM" id="MobiDB-lite"/>
    </source>
</evidence>
<reference evidence="2 3" key="1">
    <citation type="submission" date="2013-11" db="EMBL/GenBank/DDBJ databases">
        <title>Genome sequencing of Stegodyphus mimosarum.</title>
        <authorList>
            <person name="Bechsgaard J."/>
        </authorList>
    </citation>
    <scope>NUCLEOTIDE SEQUENCE [LARGE SCALE GENOMIC DNA]</scope>
</reference>
<feature type="compositionally biased region" description="Basic and acidic residues" evidence="1">
    <location>
        <begin position="143"/>
        <end position="154"/>
    </location>
</feature>
<dbReference type="OrthoDB" id="6782628at2759"/>
<keyword evidence="3" id="KW-1185">Reference proteome</keyword>
<evidence type="ECO:0008006" key="4">
    <source>
        <dbReference type="Google" id="ProtNLM"/>
    </source>
</evidence>
<feature type="region of interest" description="Disordered" evidence="1">
    <location>
        <begin position="213"/>
        <end position="267"/>
    </location>
</feature>
<gene>
    <name evidence="2" type="ORF">X975_01426</name>
</gene>
<evidence type="ECO:0000313" key="2">
    <source>
        <dbReference type="EMBL" id="KFM61980.1"/>
    </source>
</evidence>
<accession>A0A087TA41</accession>
<name>A0A087TA41_STEMI</name>
<feature type="compositionally biased region" description="Polar residues" evidence="1">
    <location>
        <begin position="155"/>
        <end position="169"/>
    </location>
</feature>
<protein>
    <recommendedName>
        <fullName evidence="4">Retrotransposon gag domain-containing protein</fullName>
    </recommendedName>
</protein>
<evidence type="ECO:0000313" key="3">
    <source>
        <dbReference type="Proteomes" id="UP000054359"/>
    </source>
</evidence>
<dbReference type="AlphaFoldDB" id="A0A087TA41"/>
<proteinExistence type="predicted"/>
<sequence length="293" mass="33774">MLYPVHEFQKVALATSALKGQALSWFKCIGKNLLGEPGSPTYTYENFKNSLVKASPVVRDRARLEAKLFSRYQEKIEDLSNFILRKIQVFKLLYGSRWDPEIIQIILPRLLPQVQDFIELRNPTTLDKLFELAVQFESRRTADNERRRQFERRSQWSSPRPQQKQNQSVDVFSLAEAKIDFKGGELTLNMKPIETKKDTPPQLDLQHLPAEEKEKIQGLDPRQSNSTEDVLQRKKQEPATTASKSQKKKAPPQQSKNQKCGFKRKTDDAEQKFCLNSSVKYSSVNSEVQNSSV</sequence>
<dbReference type="EMBL" id="KK114248">
    <property type="protein sequence ID" value="KFM61980.1"/>
    <property type="molecule type" value="Genomic_DNA"/>
</dbReference>
<organism evidence="2 3">
    <name type="scientific">Stegodyphus mimosarum</name>
    <name type="common">African social velvet spider</name>
    <dbReference type="NCBI Taxonomy" id="407821"/>
    <lineage>
        <taxon>Eukaryota</taxon>
        <taxon>Metazoa</taxon>
        <taxon>Ecdysozoa</taxon>
        <taxon>Arthropoda</taxon>
        <taxon>Chelicerata</taxon>
        <taxon>Arachnida</taxon>
        <taxon>Araneae</taxon>
        <taxon>Araneomorphae</taxon>
        <taxon>Entelegynae</taxon>
        <taxon>Eresoidea</taxon>
        <taxon>Eresidae</taxon>
        <taxon>Stegodyphus</taxon>
    </lineage>
</organism>